<keyword evidence="4" id="KW-1185">Reference proteome</keyword>
<proteinExistence type="predicted"/>
<dbReference type="AlphaFoldDB" id="A0AAD3CXV4"/>
<evidence type="ECO:0000313" key="4">
    <source>
        <dbReference type="Proteomes" id="UP001054902"/>
    </source>
</evidence>
<dbReference type="Proteomes" id="UP001054902">
    <property type="component" value="Unassembled WGS sequence"/>
</dbReference>
<sequence length="875" mass="101774">MVRLFDHREEDYLDQRRLCSSKEALQEDRNKILYLLNKWHPLLDDYELSVSEWDFRFGPLEEDWDHTDNLPKISCFPGAKASLDEFAKWLSRLNEVHQHEIEETYLEPEEIAAAIIYDACPDQIGLILKVDREQFKSTKIEDDKLLSEYMMRSMAIAGDIHLKNKFFKKLLQDGGDESNLTWANYKKWILENQKGDVVTIGAMTIYKDIRMDELVKEWIEKFGIERYVNGWEMLHLKEINNKIGEHCTWKKGLYAGENYHVPNDAETEQDLISKSGRSYNNEKFEFCVEVMFEMDNPKEQLSEFEEAMFKTKLASNLNLNGEGSGRFSKRHGRDFIVIAKGEQVTQSATTTFPSSTDISTTPERKIPAVDVTPETDSRQFRANDDSLMTPVPKSLMPVDKDIIWIPSLVRMFEHRLKDRFYEGTDETFRRRDILRYDTGQERNNLCVSVFENEIDYAMNDGMLHMFGQNHRFATALALVKFVVEDTESSEPSRQWLLNNNVKKDVELLMKDISEYFRLHLLKLSDEQLGISIPHCIPQDQVDETDDESPARLAIYRLLDHYRQKFEKWSSKEYKLNFNWRLRKRKTSSNASTENGQKKTRKETSNFKSATANYKPNEGFEHYTQKNIEALQEKIQSVQNEFPSENESKKLVWQIKCTSGDDDITSAQEHIRVIVLTGNISLFGLAKLIAEAYAWRPAGTRYETATTKGVLPAGSYWKINMEDCKGLVGTQKEIYKVAGKGAPFLDLKKVKVYQVLREHGDELVFECSRGSVEVVVQGIETKVPTSHFGGNYRDAPRLVGAFPISSSDWHEINMRLLGNRAETKTLLMSRSATEEERFEAFSNHWKYPVFDEEGNLFKDYEERLELFEQHYNILHL</sequence>
<evidence type="ECO:0000256" key="1">
    <source>
        <dbReference type="SAM" id="Coils"/>
    </source>
</evidence>
<feature type="coiled-coil region" evidence="1">
    <location>
        <begin position="620"/>
        <end position="647"/>
    </location>
</feature>
<keyword evidence="1" id="KW-0175">Coiled coil</keyword>
<dbReference type="EMBL" id="BLLK01000046">
    <property type="protein sequence ID" value="GFH53151.1"/>
    <property type="molecule type" value="Genomic_DNA"/>
</dbReference>
<comment type="caution">
    <text evidence="3">The sequence shown here is derived from an EMBL/GenBank/DDBJ whole genome shotgun (WGS) entry which is preliminary data.</text>
</comment>
<evidence type="ECO:0000313" key="3">
    <source>
        <dbReference type="EMBL" id="GFH53151.1"/>
    </source>
</evidence>
<reference evidence="3 4" key="1">
    <citation type="journal article" date="2021" name="Sci. Rep.">
        <title>The genome of the diatom Chaetoceros tenuissimus carries an ancient integrated fragment of an extant virus.</title>
        <authorList>
            <person name="Hongo Y."/>
            <person name="Kimura K."/>
            <person name="Takaki Y."/>
            <person name="Yoshida Y."/>
            <person name="Baba S."/>
            <person name="Kobayashi G."/>
            <person name="Nagasaki K."/>
            <person name="Hano T."/>
            <person name="Tomaru Y."/>
        </authorList>
    </citation>
    <scope>NUCLEOTIDE SEQUENCE [LARGE SCALE GENOMIC DNA]</scope>
    <source>
        <strain evidence="3 4">NIES-3715</strain>
    </source>
</reference>
<gene>
    <name evidence="3" type="ORF">CTEN210_09627</name>
</gene>
<evidence type="ECO:0000256" key="2">
    <source>
        <dbReference type="SAM" id="MobiDB-lite"/>
    </source>
</evidence>
<protein>
    <submittedName>
        <fullName evidence="3">Uncharacterized protein</fullName>
    </submittedName>
</protein>
<accession>A0AAD3CXV4</accession>
<name>A0AAD3CXV4_9STRA</name>
<feature type="region of interest" description="Disordered" evidence="2">
    <location>
        <begin position="586"/>
        <end position="610"/>
    </location>
</feature>
<organism evidence="3 4">
    <name type="scientific">Chaetoceros tenuissimus</name>
    <dbReference type="NCBI Taxonomy" id="426638"/>
    <lineage>
        <taxon>Eukaryota</taxon>
        <taxon>Sar</taxon>
        <taxon>Stramenopiles</taxon>
        <taxon>Ochrophyta</taxon>
        <taxon>Bacillariophyta</taxon>
        <taxon>Coscinodiscophyceae</taxon>
        <taxon>Chaetocerotophycidae</taxon>
        <taxon>Chaetocerotales</taxon>
        <taxon>Chaetocerotaceae</taxon>
        <taxon>Chaetoceros</taxon>
    </lineage>
</organism>